<evidence type="ECO:0000256" key="1">
    <source>
        <dbReference type="ARBA" id="ARBA00001641"/>
    </source>
</evidence>
<dbReference type="InterPro" id="IPR001722">
    <property type="entry name" value="Glyco_hydro_7"/>
</dbReference>
<evidence type="ECO:0000256" key="8">
    <source>
        <dbReference type="ARBA" id="ARBA00023295"/>
    </source>
</evidence>
<evidence type="ECO:0000256" key="7">
    <source>
        <dbReference type="ARBA" id="ARBA00023277"/>
    </source>
</evidence>
<dbReference type="Pfam" id="PF00840">
    <property type="entry name" value="Glyco_hydro_7"/>
    <property type="match status" value="1"/>
</dbReference>
<evidence type="ECO:0000256" key="5">
    <source>
        <dbReference type="ARBA" id="ARBA00022801"/>
    </source>
</evidence>
<keyword evidence="7" id="KW-0119">Carbohydrate metabolism</keyword>
<dbReference type="PRINTS" id="PR00734">
    <property type="entry name" value="GLHYDRLASE7"/>
</dbReference>
<dbReference type="FunFam" id="2.70.100.10:FF:000001">
    <property type="entry name" value="Glucanase"/>
    <property type="match status" value="1"/>
</dbReference>
<reference evidence="11" key="1">
    <citation type="journal article" date="2012" name="PLoS ONE">
        <title>Metatranscriptomics reveals the diversity of genes expressed by eukaryotes in forest soils.</title>
        <authorList>
            <person name="Damon C."/>
            <person name="Lehembre F."/>
            <person name="Oger-Desfeux C."/>
            <person name="Luis P."/>
            <person name="Ranger J."/>
            <person name="Fraissinet-Tachet L."/>
            <person name="Marmeisse R."/>
        </authorList>
    </citation>
    <scope>NUCLEOTIDE SEQUENCE</scope>
</reference>
<comment type="similarity">
    <text evidence="2">Belongs to the glycosyl hydrolase 7 (cellulase C) family.</text>
</comment>
<dbReference type="AlphaFoldDB" id="G8YZT2"/>
<proteinExistence type="evidence at transcript level"/>
<sequence length="462" mass="49901">MELTLLTLLSLACLANGQGVGSFSQEVHLPLPMQSCTSSGCATQTTSVVLDSNWRWLHANNDYTNCYTGNTWNQQLCPNAQTCTANCALEGIDQGQWASTYGISVSGNSLRLNFVTPNSNGKNVGSRVYLMVSDTRYYMFQLKNREFAVTIDSSRLVCGLNGALYFVEMEADGGMASFPTNRAGAKYGTGYCDAQCPHDMKFISGQANSEGWVPSSSDPNSGSGRYGACCMEMDIWEASSISQAYTPHPCTVNRYTRCDGVQCGDNGGDRYRGVCDKDGCDFATYRQNQRNFYGPGGTVNSNQPVTVITQFLTTTGTDAGDLSEIRRIYIQNGQTIRNSPVNLPGITAYDSITNAFCTATKNLYGDTQDFTAKGGLKAMGDSLQRGHVLALSLWDDHYANMHWLDSNYPTNGNPATPGVARGTCPITGGKPADVEAQSPNAYVVFSNIRVGTIGSTYAGLDY</sequence>
<accession>G8YZT2</accession>
<dbReference type="EC" id="3.2.1.91" evidence="3"/>
<evidence type="ECO:0000256" key="6">
    <source>
        <dbReference type="ARBA" id="ARBA00023001"/>
    </source>
</evidence>
<dbReference type="InterPro" id="IPR037019">
    <property type="entry name" value="Glyco_hydro_7_sf"/>
</dbReference>
<dbReference type="InterPro" id="IPR013320">
    <property type="entry name" value="ConA-like_dom_sf"/>
</dbReference>
<keyword evidence="8" id="KW-0326">Glycosidase</keyword>
<keyword evidence="6" id="KW-0136">Cellulose degradation</keyword>
<dbReference type="SUPFAM" id="SSF49899">
    <property type="entry name" value="Concanavalin A-like lectins/glucanases"/>
    <property type="match status" value="1"/>
</dbReference>
<evidence type="ECO:0000256" key="9">
    <source>
        <dbReference type="ARBA" id="ARBA00023326"/>
    </source>
</evidence>
<dbReference type="Gene3D" id="2.70.100.10">
    <property type="entry name" value="Glycoside hydrolase, family 7, domain"/>
    <property type="match status" value="1"/>
</dbReference>
<organism evidence="11">
    <name type="scientific">uncultured eukaryote</name>
    <dbReference type="NCBI Taxonomy" id="100272"/>
    <lineage>
        <taxon>Eukaryota</taxon>
        <taxon>environmental samples</taxon>
    </lineage>
</organism>
<evidence type="ECO:0000256" key="2">
    <source>
        <dbReference type="ARBA" id="ARBA00006044"/>
    </source>
</evidence>
<dbReference type="EMBL" id="FR865943">
    <property type="protein sequence ID" value="CCA94937.1"/>
    <property type="molecule type" value="mRNA"/>
</dbReference>
<evidence type="ECO:0000256" key="4">
    <source>
        <dbReference type="ARBA" id="ARBA00022729"/>
    </source>
</evidence>
<evidence type="ECO:0000313" key="11">
    <source>
        <dbReference type="EMBL" id="CCA94937.1"/>
    </source>
</evidence>
<gene>
    <name evidence="11" type="primary">gh7</name>
</gene>
<keyword evidence="5 11" id="KW-0378">Hydrolase</keyword>
<comment type="catalytic activity">
    <reaction evidence="1">
        <text>Hydrolysis of (1-&gt;4)-beta-D-glucosidic linkages in cellulose and cellotetraose, releasing cellobiose from the non-reducing ends of the chains.</text>
        <dbReference type="EC" id="3.2.1.91"/>
    </reaction>
</comment>
<feature type="chain" id="PRO_5003519027" description="cellulose 1,4-beta-cellobiosidase (non-reducing end)" evidence="10">
    <location>
        <begin position="18"/>
        <end position="462"/>
    </location>
</feature>
<name>G8YZT2_9EUKA</name>
<feature type="signal peptide" evidence="10">
    <location>
        <begin position="1"/>
        <end position="17"/>
    </location>
</feature>
<protein>
    <recommendedName>
        <fullName evidence="3">cellulose 1,4-beta-cellobiosidase (non-reducing end)</fullName>
        <ecNumber evidence="3">3.2.1.91</ecNumber>
    </recommendedName>
</protein>
<dbReference type="PANTHER" id="PTHR33753">
    <property type="entry name" value="1,4-BETA-D-GLUCAN CELLOBIOHYDROLASE B"/>
    <property type="match status" value="1"/>
</dbReference>
<evidence type="ECO:0000256" key="10">
    <source>
        <dbReference type="SAM" id="SignalP"/>
    </source>
</evidence>
<evidence type="ECO:0000256" key="3">
    <source>
        <dbReference type="ARBA" id="ARBA00012561"/>
    </source>
</evidence>
<dbReference type="CDD" id="cd07999">
    <property type="entry name" value="GH7_CBH_EG"/>
    <property type="match status" value="1"/>
</dbReference>
<dbReference type="GO" id="GO:0016162">
    <property type="term" value="F:cellulose 1,4-beta-cellobiosidase activity"/>
    <property type="evidence" value="ECO:0007669"/>
    <property type="project" value="UniProtKB-EC"/>
</dbReference>
<keyword evidence="9" id="KW-0624">Polysaccharide degradation</keyword>
<dbReference type="PANTHER" id="PTHR33753:SF2">
    <property type="entry name" value="GLYCOSIDE HYDROLASE FAMILY 7 PROTEIN"/>
    <property type="match status" value="1"/>
</dbReference>
<keyword evidence="4 10" id="KW-0732">Signal</keyword>
<dbReference type="GO" id="GO:0030245">
    <property type="term" value="P:cellulose catabolic process"/>
    <property type="evidence" value="ECO:0007669"/>
    <property type="project" value="UniProtKB-KW"/>
</dbReference>